<accession>A0ABR0XN58</accession>
<evidence type="ECO:0000313" key="3">
    <source>
        <dbReference type="EMBL" id="KAK6160590.1"/>
    </source>
</evidence>
<protein>
    <recommendedName>
        <fullName evidence="2">BSD domain-containing protein</fullName>
    </recommendedName>
</protein>
<feature type="region of interest" description="Disordered" evidence="1">
    <location>
        <begin position="108"/>
        <end position="127"/>
    </location>
</feature>
<gene>
    <name evidence="3" type="ORF">DH2020_003971</name>
</gene>
<feature type="compositionally biased region" description="Acidic residues" evidence="1">
    <location>
        <begin position="475"/>
        <end position="486"/>
    </location>
</feature>
<feature type="compositionally biased region" description="Pro residues" evidence="1">
    <location>
        <begin position="112"/>
        <end position="124"/>
    </location>
</feature>
<feature type="compositionally biased region" description="Basic and acidic residues" evidence="1">
    <location>
        <begin position="26"/>
        <end position="35"/>
    </location>
</feature>
<reference evidence="3 4" key="1">
    <citation type="journal article" date="2021" name="Comput. Struct. Biotechnol. J.">
        <title>De novo genome assembly of the potent medicinal plant Rehmannia glutinosa using nanopore technology.</title>
        <authorList>
            <person name="Ma L."/>
            <person name="Dong C."/>
            <person name="Song C."/>
            <person name="Wang X."/>
            <person name="Zheng X."/>
            <person name="Niu Y."/>
            <person name="Chen S."/>
            <person name="Feng W."/>
        </authorList>
    </citation>
    <scope>NUCLEOTIDE SEQUENCE [LARGE SCALE GENOMIC DNA]</scope>
    <source>
        <strain evidence="3">DH-2019</strain>
    </source>
</reference>
<dbReference type="InterPro" id="IPR035925">
    <property type="entry name" value="BSD_dom_sf"/>
</dbReference>
<dbReference type="Pfam" id="PF03909">
    <property type="entry name" value="BSD"/>
    <property type="match status" value="1"/>
</dbReference>
<evidence type="ECO:0000259" key="2">
    <source>
        <dbReference type="PROSITE" id="PS50858"/>
    </source>
</evidence>
<dbReference type="EMBL" id="JABTTQ020000003">
    <property type="protein sequence ID" value="KAK6160590.1"/>
    <property type="molecule type" value="Genomic_DNA"/>
</dbReference>
<feature type="domain" description="BSD" evidence="2">
    <location>
        <begin position="283"/>
        <end position="335"/>
    </location>
</feature>
<dbReference type="PANTHER" id="PTHR31923:SF27">
    <property type="entry name" value="BSD DOMAIN-CONTAINING PROTEIN"/>
    <property type="match status" value="1"/>
</dbReference>
<feature type="region of interest" description="Disordered" evidence="1">
    <location>
        <begin position="138"/>
        <end position="162"/>
    </location>
</feature>
<feature type="compositionally biased region" description="Basic and acidic residues" evidence="1">
    <location>
        <begin position="80"/>
        <end position="90"/>
    </location>
</feature>
<feature type="region of interest" description="Disordered" evidence="1">
    <location>
        <begin position="468"/>
        <end position="489"/>
    </location>
</feature>
<dbReference type="SMART" id="SM00751">
    <property type="entry name" value="BSD"/>
    <property type="match status" value="1"/>
</dbReference>
<keyword evidence="4" id="KW-1185">Reference proteome</keyword>
<dbReference type="PANTHER" id="PTHR31923">
    <property type="entry name" value="BSD DOMAIN-CONTAINING PROTEIN"/>
    <property type="match status" value="1"/>
</dbReference>
<dbReference type="SUPFAM" id="SSF140383">
    <property type="entry name" value="BSD domain-like"/>
    <property type="match status" value="1"/>
</dbReference>
<dbReference type="Proteomes" id="UP001318860">
    <property type="component" value="Unassembled WGS sequence"/>
</dbReference>
<evidence type="ECO:0000256" key="1">
    <source>
        <dbReference type="SAM" id="MobiDB-lite"/>
    </source>
</evidence>
<feature type="compositionally biased region" description="Basic and acidic residues" evidence="1">
    <location>
        <begin position="46"/>
        <end position="63"/>
    </location>
</feature>
<dbReference type="PROSITE" id="PS50858">
    <property type="entry name" value="BSD"/>
    <property type="match status" value="1"/>
</dbReference>
<evidence type="ECO:0000313" key="4">
    <source>
        <dbReference type="Proteomes" id="UP001318860"/>
    </source>
</evidence>
<proteinExistence type="predicted"/>
<dbReference type="InterPro" id="IPR005607">
    <property type="entry name" value="BSD_dom"/>
</dbReference>
<comment type="caution">
    <text evidence="3">The sequence shown here is derived from an EMBL/GenBank/DDBJ whole genome shotgun (WGS) entry which is preliminary data.</text>
</comment>
<name>A0ABR0XN58_REHGL</name>
<dbReference type="SUPFAM" id="SSF101447">
    <property type="entry name" value="Formin homology 2 domain (FH2 domain)"/>
    <property type="match status" value="1"/>
</dbReference>
<feature type="region of interest" description="Disordered" evidence="1">
    <location>
        <begin position="1"/>
        <end position="90"/>
    </location>
</feature>
<feature type="compositionally biased region" description="Acidic residues" evidence="1">
    <location>
        <begin position="144"/>
        <end position="156"/>
    </location>
</feature>
<organism evidence="3 4">
    <name type="scientific">Rehmannia glutinosa</name>
    <name type="common">Chinese foxglove</name>
    <dbReference type="NCBI Taxonomy" id="99300"/>
    <lineage>
        <taxon>Eukaryota</taxon>
        <taxon>Viridiplantae</taxon>
        <taxon>Streptophyta</taxon>
        <taxon>Embryophyta</taxon>
        <taxon>Tracheophyta</taxon>
        <taxon>Spermatophyta</taxon>
        <taxon>Magnoliopsida</taxon>
        <taxon>eudicotyledons</taxon>
        <taxon>Gunneridae</taxon>
        <taxon>Pentapetalae</taxon>
        <taxon>asterids</taxon>
        <taxon>lamiids</taxon>
        <taxon>Lamiales</taxon>
        <taxon>Orobanchaceae</taxon>
        <taxon>Rehmannieae</taxon>
        <taxon>Rehmannia</taxon>
    </lineage>
</organism>
<sequence>MSWLARSIANSLRLDEEEEDAAAAAAEEKTLDDAVPRTTLDDAVPPEDRPRDSTFSAEDRRSSGSDGDITYNNSVDEDLNGDKNQGRGVKEDLSEFKDSLTRQLWGVASFLAPPPPPPPPPPLPFSQRSVSVHYELKSEASGSDNDDEVEGEEMMEHDERESGQFGELAYFSPSEDYYTIEDAIGITEEVLAFARNIAHHPETWLDFPLSEEEEFDDNRIRIGTFLIIPKGVICYGKVLLRPIVRLRLFRASLSLCLHWELEPLYFEKLQLELLASVIEAVIIYNFVISDAQYRHALAVEHLSPRLAALRIEFCPVHMSEGYFWMVYFVLLHSRLNKHDADLLSSPQFETALTQLAVLICVIDLQLVEARAMWMQELQKRTKEESYWLGLSTYHSKETTDSPRQNFTTHFDEDGRFGNVSEPISPAESSMHEIDKHPVNEIEFVDKSVIKEDPMPKLQEKEMILGSSVEKPVQDYDNDDDDDDDWLKDDSDLIGYSSTSIVVNEEDISFSDLEDDLDCTMPIKYKIASTEGNSTKKTP</sequence>